<feature type="domain" description="DUF1995" evidence="1">
    <location>
        <begin position="386"/>
        <end position="621"/>
    </location>
</feature>
<dbReference type="Proteomes" id="UP000239757">
    <property type="component" value="Unassembled WGS sequence"/>
</dbReference>
<evidence type="ECO:0000313" key="2">
    <source>
        <dbReference type="EMBL" id="PPS20247.1"/>
    </source>
</evidence>
<reference evidence="2 3" key="1">
    <citation type="submission" date="2015-01" db="EMBL/GenBank/DDBJ databases">
        <title>Genome of allotetraploid Gossypium barbadense reveals genomic plasticity and fiber elongation in cotton evolution.</title>
        <authorList>
            <person name="Chen X."/>
            <person name="Liu X."/>
            <person name="Zhao B."/>
            <person name="Zheng H."/>
            <person name="Hu Y."/>
            <person name="Lu G."/>
            <person name="Yang C."/>
            <person name="Chen J."/>
            <person name="Shan C."/>
            <person name="Zhang L."/>
            <person name="Zhou Y."/>
            <person name="Wang L."/>
            <person name="Guo W."/>
            <person name="Bai Y."/>
            <person name="Ruan J."/>
            <person name="Shangguan X."/>
            <person name="Mao Y."/>
            <person name="Jiang J."/>
            <person name="Zhu Y."/>
            <person name="Lei J."/>
            <person name="Kang H."/>
            <person name="Chen S."/>
            <person name="He X."/>
            <person name="Wang R."/>
            <person name="Wang Y."/>
            <person name="Chen J."/>
            <person name="Wang L."/>
            <person name="Yu S."/>
            <person name="Wang B."/>
            <person name="Wei J."/>
            <person name="Song S."/>
            <person name="Lu X."/>
            <person name="Gao Z."/>
            <person name="Gu W."/>
            <person name="Deng X."/>
            <person name="Ma D."/>
            <person name="Wang S."/>
            <person name="Liang W."/>
            <person name="Fang L."/>
            <person name="Cai C."/>
            <person name="Zhu X."/>
            <person name="Zhou B."/>
            <person name="Zhang Y."/>
            <person name="Chen Z."/>
            <person name="Xu S."/>
            <person name="Zhu R."/>
            <person name="Wang S."/>
            <person name="Zhang T."/>
            <person name="Zhao G."/>
        </authorList>
    </citation>
    <scope>NUCLEOTIDE SEQUENCE [LARGE SCALE GENOMIC DNA]</scope>
    <source>
        <strain evidence="3">cv. Xinhai21</strain>
        <tissue evidence="2">Leaf</tissue>
    </source>
</reference>
<evidence type="ECO:0000313" key="3">
    <source>
        <dbReference type="Proteomes" id="UP000239757"/>
    </source>
</evidence>
<dbReference type="PANTHER" id="PTHR36365">
    <property type="entry name" value="OS05G0500400 PROTEIN"/>
    <property type="match status" value="1"/>
</dbReference>
<protein>
    <recommendedName>
        <fullName evidence="1">DUF1995 domain-containing protein</fullName>
    </recommendedName>
</protein>
<gene>
    <name evidence="2" type="ORF">GOBAR_AA00300</name>
</gene>
<dbReference type="PANTHER" id="PTHR36365:SF1">
    <property type="entry name" value="OS05G0500400 PROTEIN"/>
    <property type="match status" value="1"/>
</dbReference>
<dbReference type="InterPro" id="IPR018962">
    <property type="entry name" value="DUF1995"/>
</dbReference>
<dbReference type="EMBL" id="KZ662709">
    <property type="protein sequence ID" value="PPS20247.1"/>
    <property type="molecule type" value="Genomic_DNA"/>
</dbReference>
<name>A0A2P5YXD5_GOSBA</name>
<proteinExistence type="predicted"/>
<evidence type="ECO:0000259" key="1">
    <source>
        <dbReference type="Pfam" id="PF09353"/>
    </source>
</evidence>
<accession>A0A2P5YXD5</accession>
<dbReference type="Pfam" id="PF09353">
    <property type="entry name" value="DUF1995"/>
    <property type="match status" value="2"/>
</dbReference>
<sequence>MASNFLKLHLQTSKTQIPFSPTHPNYHSHLSFINPNASYNHKFPTLTLHASLISPSTPPSSREEAILQSKTCLSTCLEKPLNNPKLVGKLKKLKQPRFQVEIPLIDDCPSSLAQLALDIFKDMSLKRKGSLVEILVLWPDVRLKEAGIQTFESSSSFSHIEHIDLPSVSKNNRILSPSDVAVFLAPEPSQLAFIKAIADSLYPKPLVIFNPKWGSDEDNGFGDLKGFVGSFEVIYSFMGLEVRGVLSKRKGMVFKCVRDGVLSGEQWSVLVEEDGELKVVSRFKSRPGIEEVENVLYNLMAINSPITKSAKFLRDLVSNVTGKTPTDMASNFLKLHLQTSKTQIPFSPTHPNYHSHLSFINPNASYNHKFPTLTLHASLISPSTPPSSREEAILQSKTCLSTCLEKPLNNPKLVGKLKKLKQPRFQVEIPLIDDCPSSLAQLALDIFKDMSLKRKGSLVEILVLWPDVRLKEAGIQTFESSSSFSHIEHIDLPSVSKNNRILSPSDVAVFLAPEPSQLAFIKAIADSLYPKPLVIFNPKWGSDEDNGFGDLKGFVGSFEVIYSFMGLEVRGVLSKRKGMVFKCVRDGVLSGEQWSVLVEEDGELKVVSRFKSRPGIEEVENVLYNLMAINSPITKSAKFLRDLVSNVTGKK</sequence>
<feature type="domain" description="DUF1995" evidence="1">
    <location>
        <begin position="59"/>
        <end position="294"/>
    </location>
</feature>
<dbReference type="AlphaFoldDB" id="A0A2P5YXD5"/>
<dbReference type="GO" id="GO:0009507">
    <property type="term" value="C:chloroplast"/>
    <property type="evidence" value="ECO:0007669"/>
    <property type="project" value="TreeGrafter"/>
</dbReference>
<dbReference type="OrthoDB" id="515480at2759"/>
<organism evidence="2 3">
    <name type="scientific">Gossypium barbadense</name>
    <name type="common">Sea Island cotton</name>
    <name type="synonym">Hibiscus barbadensis</name>
    <dbReference type="NCBI Taxonomy" id="3634"/>
    <lineage>
        <taxon>Eukaryota</taxon>
        <taxon>Viridiplantae</taxon>
        <taxon>Streptophyta</taxon>
        <taxon>Embryophyta</taxon>
        <taxon>Tracheophyta</taxon>
        <taxon>Spermatophyta</taxon>
        <taxon>Magnoliopsida</taxon>
        <taxon>eudicotyledons</taxon>
        <taxon>Gunneridae</taxon>
        <taxon>Pentapetalae</taxon>
        <taxon>rosids</taxon>
        <taxon>malvids</taxon>
        <taxon>Malvales</taxon>
        <taxon>Malvaceae</taxon>
        <taxon>Malvoideae</taxon>
        <taxon>Gossypium</taxon>
    </lineage>
</organism>